<evidence type="ECO:0000313" key="3">
    <source>
        <dbReference type="EMBL" id="HHR48938.1"/>
    </source>
</evidence>
<accession>A0A7V6CN77</accession>
<dbReference type="PANTHER" id="PTHR16214">
    <property type="entry name" value="TRANSMEMBRANE PROTEIN 260"/>
    <property type="match status" value="1"/>
</dbReference>
<feature type="transmembrane region" description="Helical" evidence="2">
    <location>
        <begin position="220"/>
        <end position="249"/>
    </location>
</feature>
<dbReference type="Pfam" id="PF13181">
    <property type="entry name" value="TPR_8"/>
    <property type="match status" value="2"/>
</dbReference>
<evidence type="ECO:0000256" key="1">
    <source>
        <dbReference type="PROSITE-ProRule" id="PRU00339"/>
    </source>
</evidence>
<feature type="transmembrane region" description="Helical" evidence="2">
    <location>
        <begin position="173"/>
        <end position="200"/>
    </location>
</feature>
<feature type="transmembrane region" description="Helical" evidence="2">
    <location>
        <begin position="7"/>
        <end position="24"/>
    </location>
</feature>
<evidence type="ECO:0000256" key="2">
    <source>
        <dbReference type="SAM" id="Phobius"/>
    </source>
</evidence>
<keyword evidence="2" id="KW-0472">Membrane</keyword>
<feature type="repeat" description="TPR" evidence="1">
    <location>
        <begin position="815"/>
        <end position="848"/>
    </location>
</feature>
<keyword evidence="2" id="KW-1133">Transmembrane helix</keyword>
<dbReference type="PANTHER" id="PTHR16214:SF3">
    <property type="entry name" value="TRANSMEMBRANE PROTEIN 260"/>
    <property type="match status" value="1"/>
</dbReference>
<dbReference type="InterPro" id="IPR021280">
    <property type="entry name" value="TMEM260-like"/>
</dbReference>
<reference evidence="3" key="1">
    <citation type="journal article" date="2020" name="mSystems">
        <title>Genome- and Community-Level Interaction Insights into Carbon Utilization and Element Cycling Functions of Hydrothermarchaeota in Hydrothermal Sediment.</title>
        <authorList>
            <person name="Zhou Z."/>
            <person name="Liu Y."/>
            <person name="Xu W."/>
            <person name="Pan J."/>
            <person name="Luo Z.H."/>
            <person name="Li M."/>
        </authorList>
    </citation>
    <scope>NUCLEOTIDE SEQUENCE [LARGE SCALE GENOMIC DNA]</scope>
    <source>
        <strain evidence="3">SpSt-791</strain>
    </source>
</reference>
<feature type="transmembrane region" description="Helical" evidence="2">
    <location>
        <begin position="462"/>
        <end position="483"/>
    </location>
</feature>
<gene>
    <name evidence="3" type="ORF">ENV79_04800</name>
</gene>
<feature type="transmembrane region" description="Helical" evidence="2">
    <location>
        <begin position="112"/>
        <end position="130"/>
    </location>
</feature>
<feature type="transmembrane region" description="Helical" evidence="2">
    <location>
        <begin position="495"/>
        <end position="516"/>
    </location>
</feature>
<protein>
    <submittedName>
        <fullName evidence="3">DUF2723 domain-containing protein</fullName>
    </submittedName>
</protein>
<dbReference type="InterPro" id="IPR019734">
    <property type="entry name" value="TPR_rpt"/>
</dbReference>
<organism evidence="3">
    <name type="scientific">candidate division WOR-3 bacterium</name>
    <dbReference type="NCBI Taxonomy" id="2052148"/>
    <lineage>
        <taxon>Bacteria</taxon>
        <taxon>Bacteria division WOR-3</taxon>
    </lineage>
</organism>
<feature type="transmembrane region" description="Helical" evidence="2">
    <location>
        <begin position="256"/>
        <end position="272"/>
    </location>
</feature>
<proteinExistence type="predicted"/>
<keyword evidence="2" id="KW-0812">Transmembrane</keyword>
<dbReference type="Pfam" id="PF11028">
    <property type="entry name" value="TMEM260-like"/>
    <property type="match status" value="1"/>
</dbReference>
<feature type="transmembrane region" description="Helical" evidence="2">
    <location>
        <begin position="388"/>
        <end position="409"/>
    </location>
</feature>
<feature type="transmembrane region" description="Helical" evidence="2">
    <location>
        <begin position="142"/>
        <end position="161"/>
    </location>
</feature>
<feature type="transmembrane region" description="Helical" evidence="2">
    <location>
        <begin position="284"/>
        <end position="303"/>
    </location>
</feature>
<dbReference type="PROSITE" id="PS50005">
    <property type="entry name" value="TPR"/>
    <property type="match status" value="1"/>
</dbReference>
<feature type="transmembrane region" description="Helical" evidence="2">
    <location>
        <begin position="421"/>
        <end position="441"/>
    </location>
</feature>
<dbReference type="EMBL" id="DTHS01000029">
    <property type="protein sequence ID" value="HHR48938.1"/>
    <property type="molecule type" value="Genomic_DNA"/>
</dbReference>
<dbReference type="AlphaFoldDB" id="A0A7V6CN77"/>
<name>A0A7V6CN77_UNCW3</name>
<feature type="transmembrane region" description="Helical" evidence="2">
    <location>
        <begin position="78"/>
        <end position="100"/>
    </location>
</feature>
<comment type="caution">
    <text evidence="3">The sequence shown here is derived from an EMBL/GenBank/DDBJ whole genome shotgun (WGS) entry which is preliminary data.</text>
</comment>
<keyword evidence="1" id="KW-0802">TPR repeat</keyword>
<sequence length="896" mass="104463">MKEKKIKILFFFLVTLIVFSVYLYSVAPTASFWDCSELIAVSYILGIPHPPGTPLYVNLGRIFSMIPVAKEVAYRTNFFTALLGAISCGFVYLLVVKLLSLQKAFKNINEKYPFLIHFAGIIGGLSLGFAFSFWDNSVETEVYTPCVIVALTVIYLAILWREKLERQEEDNRYVLAAIFILFLSSGIHFTPVMIFIPLLIYGLIVNRKALLELRFIEFIILYLLIVLLSGLVLVDYFVLFLASPLVAVIDLYKERGIWFFVLIILYGFYLYYLSEKKKLKLEYVLLGLFLIALASSIQFFLMVRARLEPAINEVAPAKWRDFVSVLKREQYDPMRLLPRKTQFLTEEEWRAYPNSTPYLGVIPAYFEQVKFYLRYFFWQWAGRENFDIFLGIKWPAIIGLIFPILGIWGMVEHYKNEKKSFLLIFLSFLIASLGLITYLNLKYSPSDPRPHLKFREVRERDYFFAFSYVFFTIFVGMGTYYFLNYLLTKIKIKKILFYSITAALTLVAFLPVVFNYPDVTRRYNMIPAEYGYNMLISCEGEKAVVFTNGDNDTFPLWFVQETPSVVNNYQVPFKRNVAVANLSLLNTNWYCKQLKKWGAPISFSLEEIDKLPQGMYGKDGRVYLLKDIIIRDMLATNSGIKLKYPDDYLVSPHEFRQKVLKNYKNLTGCEIYFATTVSKDNLYDVEPFLVLKGLVQQVTADSGDNQIDLEKTEEFLFSKYKMKSMLDPKVKKDENTRGLLLNYVALYVQLAQEYYKRGDIHKAIFVLEKARAFELDPDKKAVLFYNLSLFNIYARDYQKALAYLDSIENTGIKDAQIYLQRGLIYQSLNELKKAEESYLKAKELAPLRPEPVQTLYQFYLHTLNDSQKAINILREWLFRNPNDTVAQRLLKNLEKR</sequence>
<dbReference type="SMART" id="SM00028">
    <property type="entry name" value="TPR"/>
    <property type="match status" value="2"/>
</dbReference>
<dbReference type="InterPro" id="IPR011990">
    <property type="entry name" value="TPR-like_helical_dom_sf"/>
</dbReference>
<dbReference type="InterPro" id="IPR052724">
    <property type="entry name" value="GT117_domain-containing"/>
</dbReference>
<dbReference type="SUPFAM" id="SSF48452">
    <property type="entry name" value="TPR-like"/>
    <property type="match status" value="1"/>
</dbReference>
<dbReference type="Gene3D" id="1.25.40.10">
    <property type="entry name" value="Tetratricopeptide repeat domain"/>
    <property type="match status" value="1"/>
</dbReference>